<dbReference type="Pfam" id="PF12802">
    <property type="entry name" value="MarR_2"/>
    <property type="match status" value="1"/>
</dbReference>
<comment type="caution">
    <text evidence="2">The sequence shown here is derived from an EMBL/GenBank/DDBJ whole genome shotgun (WGS) entry which is preliminary data.</text>
</comment>
<dbReference type="InterPro" id="IPR000835">
    <property type="entry name" value="HTH_MarR-typ"/>
</dbReference>
<dbReference type="Gene3D" id="1.10.10.10">
    <property type="entry name" value="Winged helix-like DNA-binding domain superfamily/Winged helix DNA-binding domain"/>
    <property type="match status" value="1"/>
</dbReference>
<dbReference type="SUPFAM" id="SSF46785">
    <property type="entry name" value="Winged helix' DNA-binding domain"/>
    <property type="match status" value="1"/>
</dbReference>
<keyword evidence="2" id="KW-0238">DNA-binding</keyword>
<reference evidence="2 3" key="1">
    <citation type="submission" date="2020-07" db="EMBL/GenBank/DDBJ databases">
        <title>Sequencing the genomes of 1000 actinobacteria strains.</title>
        <authorList>
            <person name="Klenk H.-P."/>
        </authorList>
    </citation>
    <scope>NUCLEOTIDE SEQUENCE [LARGE SCALE GENOMIC DNA]</scope>
    <source>
        <strain evidence="2 3">DSM 18965</strain>
    </source>
</reference>
<feature type="domain" description="HTH marR-type" evidence="1">
    <location>
        <begin position="14"/>
        <end position="63"/>
    </location>
</feature>
<dbReference type="GO" id="GO:0003677">
    <property type="term" value="F:DNA binding"/>
    <property type="evidence" value="ECO:0007669"/>
    <property type="project" value="UniProtKB-KW"/>
</dbReference>
<name>A0A7Y9F103_9ACTN</name>
<dbReference type="RefSeq" id="WP_179615160.1">
    <property type="nucleotide sequence ID" value="NZ_CP059163.1"/>
</dbReference>
<evidence type="ECO:0000313" key="2">
    <source>
        <dbReference type="EMBL" id="NYD57391.1"/>
    </source>
</evidence>
<dbReference type="InterPro" id="IPR011991">
    <property type="entry name" value="ArsR-like_HTH"/>
</dbReference>
<dbReference type="GO" id="GO:0003700">
    <property type="term" value="F:DNA-binding transcription factor activity"/>
    <property type="evidence" value="ECO:0007669"/>
    <property type="project" value="InterPro"/>
</dbReference>
<dbReference type="EMBL" id="JACCBE010000001">
    <property type="protein sequence ID" value="NYD57391.1"/>
    <property type="molecule type" value="Genomic_DNA"/>
</dbReference>
<organism evidence="2 3">
    <name type="scientific">Nocardioides marinisabuli</name>
    <dbReference type="NCBI Taxonomy" id="419476"/>
    <lineage>
        <taxon>Bacteria</taxon>
        <taxon>Bacillati</taxon>
        <taxon>Actinomycetota</taxon>
        <taxon>Actinomycetes</taxon>
        <taxon>Propionibacteriales</taxon>
        <taxon>Nocardioidaceae</taxon>
        <taxon>Nocardioides</taxon>
    </lineage>
</organism>
<gene>
    <name evidence="2" type="ORF">BKA08_001629</name>
</gene>
<dbReference type="AlphaFoldDB" id="A0A7Y9F103"/>
<proteinExistence type="predicted"/>
<evidence type="ECO:0000313" key="3">
    <source>
        <dbReference type="Proteomes" id="UP000516957"/>
    </source>
</evidence>
<dbReference type="CDD" id="cd00090">
    <property type="entry name" value="HTH_ARSR"/>
    <property type="match status" value="1"/>
</dbReference>
<sequence length="101" mass="11451">MTEPGARTWTLLSNHGHVLVALSRNPTARIRDLAVSVGITERAAQKILADLEEAGYVTRERVGRRNEYRLHPDRRLRHPAESMVPVRDLLDVFATDRAPED</sequence>
<keyword evidence="3" id="KW-1185">Reference proteome</keyword>
<evidence type="ECO:0000259" key="1">
    <source>
        <dbReference type="Pfam" id="PF12802"/>
    </source>
</evidence>
<dbReference type="InterPro" id="IPR036388">
    <property type="entry name" value="WH-like_DNA-bd_sf"/>
</dbReference>
<protein>
    <submittedName>
        <fullName evidence="2">DNA-binding IclR family transcriptional regulator</fullName>
    </submittedName>
</protein>
<dbReference type="Proteomes" id="UP000516957">
    <property type="component" value="Unassembled WGS sequence"/>
</dbReference>
<accession>A0A7Y9F103</accession>
<dbReference type="InterPro" id="IPR036390">
    <property type="entry name" value="WH_DNA-bd_sf"/>
</dbReference>